<evidence type="ECO:0000313" key="1">
    <source>
        <dbReference type="EMBL" id="QMW80567.1"/>
    </source>
</evidence>
<name>A0A7G5N124_9FIRM</name>
<dbReference type="EMBL" id="CP039126">
    <property type="protein sequence ID" value="QMW80567.1"/>
    <property type="molecule type" value="Genomic_DNA"/>
</dbReference>
<reference evidence="1 2" key="1">
    <citation type="submission" date="2019-04" db="EMBL/GenBank/DDBJ databases">
        <authorList>
            <person name="Schori C."/>
            <person name="Ahrens C."/>
        </authorList>
    </citation>
    <scope>NUCLEOTIDE SEQUENCE [LARGE SCALE GENOMIC DNA]</scope>
    <source>
        <strain evidence="1 2">DSM 2950</strain>
    </source>
</reference>
<dbReference type="AlphaFoldDB" id="A0A7G5N124"/>
<dbReference type="RefSeq" id="WP_018595212.1">
    <property type="nucleotide sequence ID" value="NZ_CABLBP010000020.1"/>
</dbReference>
<gene>
    <name evidence="1" type="ORF">E5259_24895</name>
</gene>
<evidence type="ECO:0000313" key="2">
    <source>
        <dbReference type="Proteomes" id="UP000515789"/>
    </source>
</evidence>
<sequence length="102" mass="11933">MTEKQIKGSLMQQLRLQGKTADFYTELANDYIYYWKLKKKLIADIKEKGIRYKTINGNGISVEKENESVMNLQKTTVTMLKILKDLNLQQPIHEGNDEEDYC</sequence>
<evidence type="ECO:0008006" key="3">
    <source>
        <dbReference type="Google" id="ProtNLM"/>
    </source>
</evidence>
<organism evidence="1 2">
    <name type="scientific">Blautia producta</name>
    <dbReference type="NCBI Taxonomy" id="33035"/>
    <lineage>
        <taxon>Bacteria</taxon>
        <taxon>Bacillati</taxon>
        <taxon>Bacillota</taxon>
        <taxon>Clostridia</taxon>
        <taxon>Lachnospirales</taxon>
        <taxon>Lachnospiraceae</taxon>
        <taxon>Blautia</taxon>
    </lineage>
</organism>
<proteinExistence type="predicted"/>
<protein>
    <recommendedName>
        <fullName evidence="3">RNA polymerase subunit sigma-70</fullName>
    </recommendedName>
</protein>
<accession>A0A7G5N124</accession>
<dbReference type="GeneID" id="75053976"/>
<dbReference type="Proteomes" id="UP000515789">
    <property type="component" value="Chromosome"/>
</dbReference>